<dbReference type="PANTHER" id="PTHR34129:SF1">
    <property type="entry name" value="DUF952 DOMAIN-CONTAINING PROTEIN"/>
    <property type="match status" value="1"/>
</dbReference>
<comment type="caution">
    <text evidence="1">The sequence shown here is derived from an EMBL/GenBank/DDBJ whole genome shotgun (WGS) entry which is preliminary data.</text>
</comment>
<dbReference type="Gene3D" id="3.20.170.20">
    <property type="entry name" value="Protein of unknown function DUF952"/>
    <property type="match status" value="1"/>
</dbReference>
<evidence type="ECO:0000313" key="2">
    <source>
        <dbReference type="Proteomes" id="UP001454036"/>
    </source>
</evidence>
<organism evidence="1 2">
    <name type="scientific">Lithospermum erythrorhizon</name>
    <name type="common">Purple gromwell</name>
    <name type="synonym">Lithospermum officinale var. erythrorhizon</name>
    <dbReference type="NCBI Taxonomy" id="34254"/>
    <lineage>
        <taxon>Eukaryota</taxon>
        <taxon>Viridiplantae</taxon>
        <taxon>Streptophyta</taxon>
        <taxon>Embryophyta</taxon>
        <taxon>Tracheophyta</taxon>
        <taxon>Spermatophyta</taxon>
        <taxon>Magnoliopsida</taxon>
        <taxon>eudicotyledons</taxon>
        <taxon>Gunneridae</taxon>
        <taxon>Pentapetalae</taxon>
        <taxon>asterids</taxon>
        <taxon>lamiids</taxon>
        <taxon>Boraginales</taxon>
        <taxon>Boraginaceae</taxon>
        <taxon>Boraginoideae</taxon>
        <taxon>Lithospermeae</taxon>
        <taxon>Lithospermum</taxon>
    </lineage>
</organism>
<dbReference type="EMBL" id="BAABME010001285">
    <property type="protein sequence ID" value="GAA0148708.1"/>
    <property type="molecule type" value="Genomic_DNA"/>
</dbReference>
<protein>
    <submittedName>
        <fullName evidence="1">Uncharacterized protein</fullName>
    </submittedName>
</protein>
<evidence type="ECO:0000313" key="1">
    <source>
        <dbReference type="EMBL" id="GAA0148708.1"/>
    </source>
</evidence>
<sequence>MGGSEEKLVYRISSAKEWEDLQRNGSILGGHLDKSTACIHLSTLNQKETTSFSSISSDHISKCDRSSDSVVPDIKTDPVQSTLQNFFSNFPEDLYLLQIDADKLGDGLIYEAVDESNVFPHFYGPSRSFAPLPLSVVIKAEKLTVSDGKFCCSMLN</sequence>
<dbReference type="Proteomes" id="UP001454036">
    <property type="component" value="Unassembled WGS sequence"/>
</dbReference>
<dbReference type="AlphaFoldDB" id="A0AAV3PC85"/>
<dbReference type="Pfam" id="PF06108">
    <property type="entry name" value="DUF952"/>
    <property type="match status" value="1"/>
</dbReference>
<proteinExistence type="predicted"/>
<dbReference type="InterPro" id="IPR009297">
    <property type="entry name" value="DUF952"/>
</dbReference>
<dbReference type="PANTHER" id="PTHR34129">
    <property type="entry name" value="BLR1139 PROTEIN"/>
    <property type="match status" value="1"/>
</dbReference>
<name>A0AAV3PC85_LITER</name>
<gene>
    <name evidence="1" type="ORF">LIER_08078</name>
</gene>
<accession>A0AAV3PC85</accession>
<keyword evidence="2" id="KW-1185">Reference proteome</keyword>
<dbReference type="SUPFAM" id="SSF56399">
    <property type="entry name" value="ADP-ribosylation"/>
    <property type="match status" value="2"/>
</dbReference>
<reference evidence="1 2" key="1">
    <citation type="submission" date="2024-01" db="EMBL/GenBank/DDBJ databases">
        <title>The complete chloroplast genome sequence of Lithospermum erythrorhizon: insights into the phylogenetic relationship among Boraginaceae species and the maternal lineages of purple gromwells.</title>
        <authorList>
            <person name="Okada T."/>
            <person name="Watanabe K."/>
        </authorList>
    </citation>
    <scope>NUCLEOTIDE SEQUENCE [LARGE SCALE GENOMIC DNA]</scope>
</reference>